<evidence type="ECO:0000313" key="6">
    <source>
        <dbReference type="EMBL" id="PBK60744.1"/>
    </source>
</evidence>
<gene>
    <name evidence="6" type="ORF">ARMSODRAFT_1066335</name>
</gene>
<dbReference type="GO" id="GO:0004185">
    <property type="term" value="F:serine-type carboxypeptidase activity"/>
    <property type="evidence" value="ECO:0007669"/>
    <property type="project" value="InterPro"/>
</dbReference>
<feature type="non-terminal residue" evidence="6">
    <location>
        <position position="1"/>
    </location>
</feature>
<dbReference type="Proteomes" id="UP000218334">
    <property type="component" value="Unassembled WGS sequence"/>
</dbReference>
<dbReference type="Gene3D" id="3.40.50.1820">
    <property type="entry name" value="alpha/beta hydrolase"/>
    <property type="match status" value="1"/>
</dbReference>
<keyword evidence="7" id="KW-1185">Reference proteome</keyword>
<evidence type="ECO:0000256" key="5">
    <source>
        <dbReference type="ARBA" id="ARBA00023180"/>
    </source>
</evidence>
<sequence>DVFGSINCSVAYSEHGVKVLVYAGANYWVCVWVGNERWTVGLELSSQKEFVNQGLREWEIDGKFTGKTRSVMGLTLLRLMERGIL</sequence>
<keyword evidence="4" id="KW-0378">Hydrolase</keyword>
<dbReference type="SUPFAM" id="SSF53474">
    <property type="entry name" value="alpha/beta-Hydrolases"/>
    <property type="match status" value="1"/>
</dbReference>
<name>A0A2H3AVI7_9AGAR</name>
<keyword evidence="5" id="KW-0325">Glycoprotein</keyword>
<reference evidence="7" key="1">
    <citation type="journal article" date="2017" name="Nat. Ecol. Evol.">
        <title>Genome expansion and lineage-specific genetic innovations in the forest pathogenic fungi Armillaria.</title>
        <authorList>
            <person name="Sipos G."/>
            <person name="Prasanna A.N."/>
            <person name="Walter M.C."/>
            <person name="O'Connor E."/>
            <person name="Balint B."/>
            <person name="Krizsan K."/>
            <person name="Kiss B."/>
            <person name="Hess J."/>
            <person name="Varga T."/>
            <person name="Slot J."/>
            <person name="Riley R."/>
            <person name="Boka B."/>
            <person name="Rigling D."/>
            <person name="Barry K."/>
            <person name="Lee J."/>
            <person name="Mihaltcheva S."/>
            <person name="LaButti K."/>
            <person name="Lipzen A."/>
            <person name="Waldron R."/>
            <person name="Moloney N.M."/>
            <person name="Sperisen C."/>
            <person name="Kredics L."/>
            <person name="Vagvoelgyi C."/>
            <person name="Patrignani A."/>
            <person name="Fitzpatrick D."/>
            <person name="Nagy I."/>
            <person name="Doyle S."/>
            <person name="Anderson J.B."/>
            <person name="Grigoriev I.V."/>
            <person name="Gueldener U."/>
            <person name="Muensterkoetter M."/>
            <person name="Nagy L.G."/>
        </authorList>
    </citation>
    <scope>NUCLEOTIDE SEQUENCE [LARGE SCALE GENOMIC DNA]</scope>
    <source>
        <strain evidence="7">28-4</strain>
    </source>
</reference>
<comment type="similarity">
    <text evidence="1">Belongs to the peptidase S10 family.</text>
</comment>
<dbReference type="GO" id="GO:0006508">
    <property type="term" value="P:proteolysis"/>
    <property type="evidence" value="ECO:0007669"/>
    <property type="project" value="UniProtKB-KW"/>
</dbReference>
<evidence type="ECO:0000256" key="1">
    <source>
        <dbReference type="ARBA" id="ARBA00009431"/>
    </source>
</evidence>
<evidence type="ECO:0000256" key="2">
    <source>
        <dbReference type="ARBA" id="ARBA00022645"/>
    </source>
</evidence>
<protein>
    <submittedName>
        <fullName evidence="6">Uncharacterized protein</fullName>
    </submittedName>
</protein>
<dbReference type="AlphaFoldDB" id="A0A2H3AVI7"/>
<dbReference type="InterPro" id="IPR029058">
    <property type="entry name" value="AB_hydrolase_fold"/>
</dbReference>
<organism evidence="6 7">
    <name type="scientific">Armillaria solidipes</name>
    <dbReference type="NCBI Taxonomy" id="1076256"/>
    <lineage>
        <taxon>Eukaryota</taxon>
        <taxon>Fungi</taxon>
        <taxon>Dikarya</taxon>
        <taxon>Basidiomycota</taxon>
        <taxon>Agaricomycotina</taxon>
        <taxon>Agaricomycetes</taxon>
        <taxon>Agaricomycetidae</taxon>
        <taxon>Agaricales</taxon>
        <taxon>Marasmiineae</taxon>
        <taxon>Physalacriaceae</taxon>
        <taxon>Armillaria</taxon>
    </lineage>
</organism>
<evidence type="ECO:0000313" key="7">
    <source>
        <dbReference type="Proteomes" id="UP000218334"/>
    </source>
</evidence>
<proteinExistence type="inferred from homology"/>
<dbReference type="InterPro" id="IPR001563">
    <property type="entry name" value="Peptidase_S10"/>
</dbReference>
<evidence type="ECO:0000256" key="4">
    <source>
        <dbReference type="ARBA" id="ARBA00022801"/>
    </source>
</evidence>
<accession>A0A2H3AVI7</accession>
<dbReference type="Pfam" id="PF00450">
    <property type="entry name" value="Peptidase_S10"/>
    <property type="match status" value="1"/>
</dbReference>
<keyword evidence="2" id="KW-0121">Carboxypeptidase</keyword>
<keyword evidence="3" id="KW-0645">Protease</keyword>
<dbReference type="EMBL" id="KZ293483">
    <property type="protein sequence ID" value="PBK60744.1"/>
    <property type="molecule type" value="Genomic_DNA"/>
</dbReference>
<evidence type="ECO:0000256" key="3">
    <source>
        <dbReference type="ARBA" id="ARBA00022670"/>
    </source>
</evidence>